<sequence length="434" mass="49484">MAVFIFPAEEEITPEVVNEFIKKHQAELPRYQRLKNLYESQAPILSQDDKAEYKPDNRLVVNFAKYITDTFNGYFIGIPRKVSHDDEGVNQRVDEFQTRNDMADNEAELSKIMSIYGHGFEILYQNEESETCCTYNSPLDMFIVYDDTIAQRPLFAVRYQKTDDGIKGQLYQTDNIVAILEGKDGLIFSESEANYYGDVPVIEYIENEERQSIFESVETLVNAFDKSISEKANDVDYFADAYLAILGAELDEEGIPRIRDNRIINLFGTDDASKLVVKFLDKPDGDATQEHLLDRLERLIYQISMVANINDESFGSATGVALEFKLQPMKNLAAMKERKFTSGTNRRFKMVFNLPTNMEASKKDEWRNLNYKYTRNIPRNVADEATTAKNLQGVVSKETQLSVLSIVDNPKQEIDRIAAEKEAAAGPDFVTGDE</sequence>
<name>A0A4V5P0T0_9BACI</name>
<evidence type="ECO:0000313" key="2">
    <source>
        <dbReference type="Proteomes" id="UP000307756"/>
    </source>
</evidence>
<dbReference type="InterPro" id="IPR006428">
    <property type="entry name" value="Portal_SPP1-type"/>
</dbReference>
<dbReference type="InterPro" id="IPR021145">
    <property type="entry name" value="Portal_protein_SPP1_Gp6-like"/>
</dbReference>
<dbReference type="Proteomes" id="UP000307756">
    <property type="component" value="Unassembled WGS sequence"/>
</dbReference>
<evidence type="ECO:0000313" key="1">
    <source>
        <dbReference type="EMBL" id="TKC15690.1"/>
    </source>
</evidence>
<keyword evidence="2" id="KW-1185">Reference proteome</keyword>
<dbReference type="OrthoDB" id="3189403at2"/>
<dbReference type="Pfam" id="PF05133">
    <property type="entry name" value="SPP1_portal"/>
    <property type="match status" value="1"/>
</dbReference>
<dbReference type="AlphaFoldDB" id="A0A4V5P0T0"/>
<organism evidence="1 2">
    <name type="scientific">Robertmurraya kyonggiensis</name>
    <dbReference type="NCBI Taxonomy" id="1037680"/>
    <lineage>
        <taxon>Bacteria</taxon>
        <taxon>Bacillati</taxon>
        <taxon>Bacillota</taxon>
        <taxon>Bacilli</taxon>
        <taxon>Bacillales</taxon>
        <taxon>Bacillaceae</taxon>
        <taxon>Robertmurraya</taxon>
    </lineage>
</organism>
<dbReference type="NCBIfam" id="TIGR01538">
    <property type="entry name" value="portal_SPP1"/>
    <property type="match status" value="1"/>
</dbReference>
<proteinExistence type="predicted"/>
<dbReference type="EMBL" id="SWBM01000004">
    <property type="protein sequence ID" value="TKC15690.1"/>
    <property type="molecule type" value="Genomic_DNA"/>
</dbReference>
<dbReference type="RefSeq" id="WP_136832642.1">
    <property type="nucleotide sequence ID" value="NZ_SWBM01000004.1"/>
</dbReference>
<comment type="caution">
    <text evidence="1">The sequence shown here is derived from an EMBL/GenBank/DDBJ whole genome shotgun (WGS) entry which is preliminary data.</text>
</comment>
<gene>
    <name evidence="1" type="ORF">FA727_16320</name>
</gene>
<protein>
    <submittedName>
        <fullName evidence="1">Phage portal protein</fullName>
    </submittedName>
</protein>
<accession>A0A4V5P0T0</accession>
<reference evidence="1 2" key="1">
    <citation type="journal article" date="2011" name="J. Microbiol.">
        <title>Bacillus kyonggiensis sp. nov., isolated from soil of a lettuce field.</title>
        <authorList>
            <person name="Dong K."/>
            <person name="Lee S."/>
        </authorList>
    </citation>
    <scope>NUCLEOTIDE SEQUENCE [LARGE SCALE GENOMIC DNA]</scope>
    <source>
        <strain evidence="1 2">NB22</strain>
    </source>
</reference>